<gene>
    <name evidence="1" type="ORF">METZ01_LOCUS175930</name>
</gene>
<protein>
    <recommendedName>
        <fullName evidence="2">NADH:flavin oxidoreductase/NADH oxidase N-terminal domain-containing protein</fullName>
    </recommendedName>
</protein>
<proteinExistence type="predicted"/>
<feature type="non-terminal residue" evidence="1">
    <location>
        <position position="51"/>
    </location>
</feature>
<name>A0A382CAF2_9ZZZZ</name>
<evidence type="ECO:0000313" key="1">
    <source>
        <dbReference type="EMBL" id="SVB23076.1"/>
    </source>
</evidence>
<evidence type="ECO:0008006" key="2">
    <source>
        <dbReference type="Google" id="ProtNLM"/>
    </source>
</evidence>
<accession>A0A382CAF2</accession>
<dbReference type="EMBL" id="UINC01033574">
    <property type="protein sequence ID" value="SVB23076.1"/>
    <property type="molecule type" value="Genomic_DNA"/>
</dbReference>
<dbReference type="AlphaFoldDB" id="A0A382CAF2"/>
<sequence length="51" mass="5770">MKNNQPYGILFESVKIGPVTTNNRFYQVPHCCGMGHLRPRAHAAMRSIKAQ</sequence>
<organism evidence="1">
    <name type="scientific">marine metagenome</name>
    <dbReference type="NCBI Taxonomy" id="408172"/>
    <lineage>
        <taxon>unclassified sequences</taxon>
        <taxon>metagenomes</taxon>
        <taxon>ecological metagenomes</taxon>
    </lineage>
</organism>
<dbReference type="SUPFAM" id="SSF51395">
    <property type="entry name" value="FMN-linked oxidoreductases"/>
    <property type="match status" value="1"/>
</dbReference>
<reference evidence="1" key="1">
    <citation type="submission" date="2018-05" db="EMBL/GenBank/DDBJ databases">
        <authorList>
            <person name="Lanie J.A."/>
            <person name="Ng W.-L."/>
            <person name="Kazmierczak K.M."/>
            <person name="Andrzejewski T.M."/>
            <person name="Davidsen T.M."/>
            <person name="Wayne K.J."/>
            <person name="Tettelin H."/>
            <person name="Glass J.I."/>
            <person name="Rusch D."/>
            <person name="Podicherti R."/>
            <person name="Tsui H.-C.T."/>
            <person name="Winkler M.E."/>
        </authorList>
    </citation>
    <scope>NUCLEOTIDE SEQUENCE</scope>
</reference>